<feature type="compositionally biased region" description="Basic and acidic residues" evidence="1">
    <location>
        <begin position="195"/>
        <end position="205"/>
    </location>
</feature>
<feature type="region of interest" description="Disordered" evidence="1">
    <location>
        <begin position="181"/>
        <end position="304"/>
    </location>
</feature>
<sequence>MSAFFMRKIAIEVLEGWLVKSRDHGLRLPLLKSKWVRRYFVLRCSGNGNFLDEYRAEDRKRLRKSLDLADCVQVDSYLQITSPSCTATRGNDLQWIFSLHLHKKEGEKNAEMYFCSESEQEMLEWVTAICRACQLEKQETIEKELAEEKDIAMPLRSKVNERGMRSDASLLSSSLAGISMSSNISTGESANNLEESSKHNRDYGHINRFHSRRGPRNGQQSAPENRDPRWRNDGSSACSSVSSSRRSLTEDEGTSSCVSSSPSNGKVLMENQRFGFSSSLTHPEPTRIQRSTNNSFSSQDIKPSMRLYHNNPLINRAGHRDNDSSGETIKIIGIKREDTGSTSTSSAPKNYINADLSPYGGAPPVDRSSKPSRIYINSDEESGSLFGSGRKIPSTNMGPKRSRGGYPDAPKSAGYMQSQLEYFEPPPTRTYRRETFSHQPQRPEPVDKDYIQIDAQRTQAIKQLRAQREPRDF</sequence>
<dbReference type="AlphaFoldDB" id="A0AA36D8W7"/>
<dbReference type="GO" id="GO:0035591">
    <property type="term" value="F:signaling adaptor activity"/>
    <property type="evidence" value="ECO:0007669"/>
    <property type="project" value="TreeGrafter"/>
</dbReference>
<keyword evidence="4" id="KW-1185">Reference proteome</keyword>
<dbReference type="Proteomes" id="UP001177023">
    <property type="component" value="Unassembled WGS sequence"/>
</dbReference>
<dbReference type="EMBL" id="CATQJA010002664">
    <property type="protein sequence ID" value="CAJ0581918.1"/>
    <property type="molecule type" value="Genomic_DNA"/>
</dbReference>
<reference evidence="3" key="1">
    <citation type="submission" date="2023-06" db="EMBL/GenBank/DDBJ databases">
        <authorList>
            <person name="Delattre M."/>
        </authorList>
    </citation>
    <scope>NUCLEOTIDE SEQUENCE</scope>
    <source>
        <strain evidence="3">AF72</strain>
    </source>
</reference>
<proteinExistence type="predicted"/>
<dbReference type="SMART" id="SM00233">
    <property type="entry name" value="PH"/>
    <property type="match status" value="1"/>
</dbReference>
<feature type="non-terminal residue" evidence="3">
    <location>
        <position position="1"/>
    </location>
</feature>
<evidence type="ECO:0000313" key="4">
    <source>
        <dbReference type="Proteomes" id="UP001177023"/>
    </source>
</evidence>
<dbReference type="InterPro" id="IPR046355">
    <property type="entry name" value="Gab1-4-like"/>
</dbReference>
<feature type="region of interest" description="Disordered" evidence="1">
    <location>
        <begin position="427"/>
        <end position="448"/>
    </location>
</feature>
<evidence type="ECO:0000313" key="3">
    <source>
        <dbReference type="EMBL" id="CAJ0581918.1"/>
    </source>
</evidence>
<dbReference type="GO" id="GO:0005737">
    <property type="term" value="C:cytoplasm"/>
    <property type="evidence" value="ECO:0007669"/>
    <property type="project" value="TreeGrafter"/>
</dbReference>
<feature type="compositionally biased region" description="Low complexity" evidence="1">
    <location>
        <begin position="235"/>
        <end position="246"/>
    </location>
</feature>
<feature type="compositionally biased region" description="Polar residues" evidence="1">
    <location>
        <begin position="254"/>
        <end position="264"/>
    </location>
</feature>
<accession>A0AA36D8W7</accession>
<feature type="domain" description="PH" evidence="2">
    <location>
        <begin position="11"/>
        <end position="134"/>
    </location>
</feature>
<feature type="region of interest" description="Disordered" evidence="1">
    <location>
        <begin position="338"/>
        <end position="413"/>
    </location>
</feature>
<dbReference type="PANTHER" id="PTHR45960">
    <property type="entry name" value="GRB2-ASSOCIATED-BINDING PROTEIN"/>
    <property type="match status" value="1"/>
</dbReference>
<comment type="caution">
    <text evidence="3">The sequence shown here is derived from an EMBL/GenBank/DDBJ whole genome shotgun (WGS) entry which is preliminary data.</text>
</comment>
<dbReference type="PANTHER" id="PTHR45960:SF2">
    <property type="entry name" value="PROTEIN DAUGHTER OF SEVENLESS"/>
    <property type="match status" value="1"/>
</dbReference>
<evidence type="ECO:0000259" key="2">
    <source>
        <dbReference type="PROSITE" id="PS50003"/>
    </source>
</evidence>
<dbReference type="InterPro" id="IPR011993">
    <property type="entry name" value="PH-like_dom_sf"/>
</dbReference>
<dbReference type="InterPro" id="IPR001849">
    <property type="entry name" value="PH_domain"/>
</dbReference>
<dbReference type="Pfam" id="PF00169">
    <property type="entry name" value="PH"/>
    <property type="match status" value="1"/>
</dbReference>
<dbReference type="GO" id="GO:0007165">
    <property type="term" value="P:signal transduction"/>
    <property type="evidence" value="ECO:0007669"/>
    <property type="project" value="TreeGrafter"/>
</dbReference>
<feature type="compositionally biased region" description="Polar residues" evidence="1">
    <location>
        <begin position="288"/>
        <end position="301"/>
    </location>
</feature>
<gene>
    <name evidence="3" type="ORF">MSPICULIGERA_LOCUS20067</name>
</gene>
<name>A0AA36D8W7_9BILA</name>
<protein>
    <recommendedName>
        <fullName evidence="2">PH domain-containing protein</fullName>
    </recommendedName>
</protein>
<dbReference type="PROSITE" id="PS50003">
    <property type="entry name" value="PH_DOMAIN"/>
    <property type="match status" value="1"/>
</dbReference>
<evidence type="ECO:0000256" key="1">
    <source>
        <dbReference type="SAM" id="MobiDB-lite"/>
    </source>
</evidence>
<dbReference type="SUPFAM" id="SSF50729">
    <property type="entry name" value="PH domain-like"/>
    <property type="match status" value="1"/>
</dbReference>
<organism evidence="3 4">
    <name type="scientific">Mesorhabditis spiculigera</name>
    <dbReference type="NCBI Taxonomy" id="96644"/>
    <lineage>
        <taxon>Eukaryota</taxon>
        <taxon>Metazoa</taxon>
        <taxon>Ecdysozoa</taxon>
        <taxon>Nematoda</taxon>
        <taxon>Chromadorea</taxon>
        <taxon>Rhabditida</taxon>
        <taxon>Rhabditina</taxon>
        <taxon>Rhabditomorpha</taxon>
        <taxon>Rhabditoidea</taxon>
        <taxon>Rhabditidae</taxon>
        <taxon>Mesorhabditinae</taxon>
        <taxon>Mesorhabditis</taxon>
    </lineage>
</organism>
<dbReference type="Gene3D" id="2.30.29.30">
    <property type="entry name" value="Pleckstrin-homology domain (PH domain)/Phosphotyrosine-binding domain (PTB)"/>
    <property type="match status" value="1"/>
</dbReference>